<organism evidence="1 2">
    <name type="scientific">Pleurodeles waltl</name>
    <name type="common">Iberian ribbed newt</name>
    <dbReference type="NCBI Taxonomy" id="8319"/>
    <lineage>
        <taxon>Eukaryota</taxon>
        <taxon>Metazoa</taxon>
        <taxon>Chordata</taxon>
        <taxon>Craniata</taxon>
        <taxon>Vertebrata</taxon>
        <taxon>Euteleostomi</taxon>
        <taxon>Amphibia</taxon>
        <taxon>Batrachia</taxon>
        <taxon>Caudata</taxon>
        <taxon>Salamandroidea</taxon>
        <taxon>Salamandridae</taxon>
        <taxon>Pleurodelinae</taxon>
        <taxon>Pleurodeles</taxon>
    </lineage>
</organism>
<name>A0AAV7TI62_PLEWA</name>
<accession>A0AAV7TI62</accession>
<evidence type="ECO:0000313" key="1">
    <source>
        <dbReference type="EMBL" id="KAJ1176320.1"/>
    </source>
</evidence>
<dbReference type="Proteomes" id="UP001066276">
    <property type="component" value="Chromosome 3_2"/>
</dbReference>
<proteinExistence type="predicted"/>
<evidence type="ECO:0000313" key="2">
    <source>
        <dbReference type="Proteomes" id="UP001066276"/>
    </source>
</evidence>
<reference evidence="1" key="1">
    <citation type="journal article" date="2022" name="bioRxiv">
        <title>Sequencing and chromosome-scale assembly of the giantPleurodeles waltlgenome.</title>
        <authorList>
            <person name="Brown T."/>
            <person name="Elewa A."/>
            <person name="Iarovenko S."/>
            <person name="Subramanian E."/>
            <person name="Araus A.J."/>
            <person name="Petzold A."/>
            <person name="Susuki M."/>
            <person name="Suzuki K.-i.T."/>
            <person name="Hayashi T."/>
            <person name="Toyoda A."/>
            <person name="Oliveira C."/>
            <person name="Osipova E."/>
            <person name="Leigh N.D."/>
            <person name="Simon A."/>
            <person name="Yun M.H."/>
        </authorList>
    </citation>
    <scope>NUCLEOTIDE SEQUENCE</scope>
    <source>
        <strain evidence="1">20211129_DDA</strain>
        <tissue evidence="1">Liver</tissue>
    </source>
</reference>
<keyword evidence="2" id="KW-1185">Reference proteome</keyword>
<dbReference type="AlphaFoldDB" id="A0AAV7TI62"/>
<sequence length="91" mass="10610">MCIQTRTKQKAAIHQAKHNKSEINKSHLKFNCVYQFLPLVFGDSDRTGNSITSWFPVEQKKTKPQCTAKLIVEEWTSPSPSRRLWLQEKHV</sequence>
<protein>
    <submittedName>
        <fullName evidence="1">Uncharacterized protein</fullName>
    </submittedName>
</protein>
<comment type="caution">
    <text evidence="1">The sequence shown here is derived from an EMBL/GenBank/DDBJ whole genome shotgun (WGS) entry which is preliminary data.</text>
</comment>
<dbReference type="EMBL" id="JANPWB010000006">
    <property type="protein sequence ID" value="KAJ1176320.1"/>
    <property type="molecule type" value="Genomic_DNA"/>
</dbReference>
<gene>
    <name evidence="1" type="ORF">NDU88_001602</name>
</gene>